<feature type="region of interest" description="Disordered" evidence="1">
    <location>
        <begin position="49"/>
        <end position="69"/>
    </location>
</feature>
<organism evidence="3 4">
    <name type="scientific">Pristionchus fissidentatus</name>
    <dbReference type="NCBI Taxonomy" id="1538716"/>
    <lineage>
        <taxon>Eukaryota</taxon>
        <taxon>Metazoa</taxon>
        <taxon>Ecdysozoa</taxon>
        <taxon>Nematoda</taxon>
        <taxon>Chromadorea</taxon>
        <taxon>Rhabditida</taxon>
        <taxon>Rhabditina</taxon>
        <taxon>Diplogasteromorpha</taxon>
        <taxon>Diplogasteroidea</taxon>
        <taxon>Neodiplogasteridae</taxon>
        <taxon>Pristionchus</taxon>
    </lineage>
</organism>
<keyword evidence="4" id="KW-1185">Reference proteome</keyword>
<reference evidence="3" key="1">
    <citation type="submission" date="2023-10" db="EMBL/GenBank/DDBJ databases">
        <title>Genome assembly of Pristionchus species.</title>
        <authorList>
            <person name="Yoshida K."/>
            <person name="Sommer R.J."/>
        </authorList>
    </citation>
    <scope>NUCLEOTIDE SEQUENCE</scope>
    <source>
        <strain evidence="3">RS5133</strain>
    </source>
</reference>
<feature type="chain" id="PRO_5043820443" evidence="2">
    <location>
        <begin position="16"/>
        <end position="89"/>
    </location>
</feature>
<dbReference type="AlphaFoldDB" id="A0AAV5W0K4"/>
<dbReference type="Proteomes" id="UP001432322">
    <property type="component" value="Unassembled WGS sequence"/>
</dbReference>
<protein>
    <submittedName>
        <fullName evidence="3">Uncharacterized protein</fullName>
    </submittedName>
</protein>
<name>A0AAV5W0K4_9BILA</name>
<comment type="caution">
    <text evidence="3">The sequence shown here is derived from an EMBL/GenBank/DDBJ whole genome shotgun (WGS) entry which is preliminary data.</text>
</comment>
<evidence type="ECO:0000313" key="4">
    <source>
        <dbReference type="Proteomes" id="UP001432322"/>
    </source>
</evidence>
<feature type="non-terminal residue" evidence="3">
    <location>
        <position position="1"/>
    </location>
</feature>
<accession>A0AAV5W0K4</accession>
<keyword evidence="2" id="KW-0732">Signal</keyword>
<evidence type="ECO:0000256" key="1">
    <source>
        <dbReference type="SAM" id="MobiDB-lite"/>
    </source>
</evidence>
<dbReference type="EMBL" id="BTSY01000004">
    <property type="protein sequence ID" value="GMT25372.1"/>
    <property type="molecule type" value="Genomic_DNA"/>
</dbReference>
<proteinExistence type="predicted"/>
<evidence type="ECO:0000256" key="2">
    <source>
        <dbReference type="SAM" id="SignalP"/>
    </source>
</evidence>
<feature type="signal peptide" evidence="2">
    <location>
        <begin position="1"/>
        <end position="15"/>
    </location>
</feature>
<sequence length="89" mass="10088">VCLYWLLIWSLNCSAKNKLNTSHKPISLKKQSTEYRLLLSNVSAGVESHRERRDVEGASYDSSKLSHSELEKRLKNAGSLAEQKKKEVA</sequence>
<gene>
    <name evidence="3" type="ORF">PFISCL1PPCAC_16669</name>
</gene>
<feature type="non-terminal residue" evidence="3">
    <location>
        <position position="89"/>
    </location>
</feature>
<evidence type="ECO:0000313" key="3">
    <source>
        <dbReference type="EMBL" id="GMT25372.1"/>
    </source>
</evidence>